<keyword evidence="4 6" id="KW-0732">Signal</keyword>
<dbReference type="Proteomes" id="UP000298325">
    <property type="component" value="Unassembled WGS sequence"/>
</dbReference>
<dbReference type="Pfam" id="PF04349">
    <property type="entry name" value="MdoG"/>
    <property type="match status" value="1"/>
</dbReference>
<protein>
    <submittedName>
        <fullName evidence="8">Glucans biosynthesis protein</fullName>
    </submittedName>
</protein>
<evidence type="ECO:0000259" key="7">
    <source>
        <dbReference type="Pfam" id="PF04349"/>
    </source>
</evidence>
<reference evidence="8 9" key="1">
    <citation type="submission" date="2019-04" db="EMBL/GenBank/DDBJ databases">
        <authorList>
            <person name="Park S."/>
            <person name="Yoon J.-H."/>
        </authorList>
    </citation>
    <scope>NUCLEOTIDE SEQUENCE [LARGE SCALE GENOMIC DNA]</scope>
    <source>
        <strain evidence="8 9">HJM-18</strain>
    </source>
</reference>
<dbReference type="GO" id="GO:0051274">
    <property type="term" value="P:beta-glucan biosynthetic process"/>
    <property type="evidence" value="ECO:0007669"/>
    <property type="project" value="TreeGrafter"/>
</dbReference>
<dbReference type="SUPFAM" id="SSF81296">
    <property type="entry name" value="E set domains"/>
    <property type="match status" value="1"/>
</dbReference>
<dbReference type="InterPro" id="IPR014438">
    <property type="entry name" value="Glucan_biosyn_MdoG/MdoD"/>
</dbReference>
<dbReference type="Gene3D" id="2.70.98.10">
    <property type="match status" value="1"/>
</dbReference>
<dbReference type="OrthoDB" id="335750at2"/>
<dbReference type="InterPro" id="IPR014718">
    <property type="entry name" value="GH-type_carb-bd"/>
</dbReference>
<feature type="signal peptide" evidence="6">
    <location>
        <begin position="1"/>
        <end position="29"/>
    </location>
</feature>
<dbReference type="InterPro" id="IPR013783">
    <property type="entry name" value="Ig-like_fold"/>
</dbReference>
<name>A0A4Z1BQV0_9GAMM</name>
<dbReference type="GO" id="GO:0003824">
    <property type="term" value="F:catalytic activity"/>
    <property type="evidence" value="ECO:0007669"/>
    <property type="project" value="InterPro"/>
</dbReference>
<comment type="pathway">
    <text evidence="2">Glycan metabolism; osmoregulated periplasmic glucan (OPG) biosynthesis.</text>
</comment>
<feature type="domain" description="Glucan biosynthesis periplasmic MdoG C-terminal" evidence="7">
    <location>
        <begin position="42"/>
        <end position="518"/>
    </location>
</feature>
<organism evidence="8 9">
    <name type="scientific">Marinobacter confluentis</name>
    <dbReference type="NCBI Taxonomy" id="1697557"/>
    <lineage>
        <taxon>Bacteria</taxon>
        <taxon>Pseudomonadati</taxon>
        <taxon>Pseudomonadota</taxon>
        <taxon>Gammaproteobacteria</taxon>
        <taxon>Pseudomonadales</taxon>
        <taxon>Marinobacteraceae</taxon>
        <taxon>Marinobacter</taxon>
    </lineage>
</organism>
<keyword evidence="5" id="KW-0574">Periplasm</keyword>
<dbReference type="InterPro" id="IPR011013">
    <property type="entry name" value="Gal_mutarotase_sf_dom"/>
</dbReference>
<comment type="similarity">
    <text evidence="3">Belongs to the OpgD/OpgG family.</text>
</comment>
<dbReference type="FunFam" id="2.70.98.10:FF:000001">
    <property type="entry name" value="Glucans biosynthesis protein G"/>
    <property type="match status" value="1"/>
</dbReference>
<keyword evidence="9" id="KW-1185">Reference proteome</keyword>
<dbReference type="PIRSF" id="PIRSF006281">
    <property type="entry name" value="MdoG"/>
    <property type="match status" value="1"/>
</dbReference>
<dbReference type="PANTHER" id="PTHR30504">
    <property type="entry name" value="GLUCANS BIOSYNTHESIS PROTEIN"/>
    <property type="match status" value="1"/>
</dbReference>
<evidence type="ECO:0000256" key="4">
    <source>
        <dbReference type="ARBA" id="ARBA00022729"/>
    </source>
</evidence>
<evidence type="ECO:0000313" key="9">
    <source>
        <dbReference type="Proteomes" id="UP000298325"/>
    </source>
</evidence>
<dbReference type="SUPFAM" id="SSF74650">
    <property type="entry name" value="Galactose mutarotase-like"/>
    <property type="match status" value="1"/>
</dbReference>
<dbReference type="GO" id="GO:0030288">
    <property type="term" value="C:outer membrane-bounded periplasmic space"/>
    <property type="evidence" value="ECO:0007669"/>
    <property type="project" value="TreeGrafter"/>
</dbReference>
<comment type="caution">
    <text evidence="8">The sequence shown here is derived from an EMBL/GenBank/DDBJ whole genome shotgun (WGS) entry which is preliminary data.</text>
</comment>
<dbReference type="AlphaFoldDB" id="A0A4Z1BQV0"/>
<dbReference type="GO" id="GO:0030246">
    <property type="term" value="F:carbohydrate binding"/>
    <property type="evidence" value="ECO:0007669"/>
    <property type="project" value="InterPro"/>
</dbReference>
<evidence type="ECO:0000256" key="6">
    <source>
        <dbReference type="SAM" id="SignalP"/>
    </source>
</evidence>
<feature type="chain" id="PRO_5021289717" evidence="6">
    <location>
        <begin position="30"/>
        <end position="528"/>
    </location>
</feature>
<dbReference type="UniPathway" id="UPA00637"/>
<dbReference type="EMBL" id="SRPF01000003">
    <property type="protein sequence ID" value="TGN39441.1"/>
    <property type="molecule type" value="Genomic_DNA"/>
</dbReference>
<dbReference type="Gene3D" id="2.60.40.10">
    <property type="entry name" value="Immunoglobulins"/>
    <property type="match status" value="1"/>
</dbReference>
<proteinExistence type="inferred from homology"/>
<evidence type="ECO:0000256" key="3">
    <source>
        <dbReference type="ARBA" id="ARBA00009284"/>
    </source>
</evidence>
<comment type="subcellular location">
    <subcellularLocation>
        <location evidence="1">Periplasm</location>
    </subcellularLocation>
</comment>
<accession>A0A4Z1BQV0</accession>
<evidence type="ECO:0000256" key="5">
    <source>
        <dbReference type="ARBA" id="ARBA00022764"/>
    </source>
</evidence>
<evidence type="ECO:0000256" key="2">
    <source>
        <dbReference type="ARBA" id="ARBA00005001"/>
    </source>
</evidence>
<gene>
    <name evidence="8" type="ORF">E5Q11_12510</name>
</gene>
<dbReference type="PANTHER" id="PTHR30504:SF3">
    <property type="entry name" value="GLUCANS BIOSYNTHESIS PROTEIN D"/>
    <property type="match status" value="1"/>
</dbReference>
<sequence>MDRRSLLKFGFALAAGLPLTLTGTGQVMASDSAKASDQERAFSFDWLREHARTLSERAHQPAGDNLPAPLKALDWDQYQQIRYRPDQALWRNRDSAFQIQFFHLGLYFLEPVQFFEVVDGRARPIGYQPEHFDYGDNTALADLPEDLGYAGFRLHFHQDFDRDLAAFLGASYFRAVGESRQYGLSARGFAVNTGLPVAEEFPRFRSFWLQRPQPGDLHMTVYALLDSPSLTGAYRFEIHPGRNLNMDVTAAIYPRMPLERFGVAPLTSMYQTGENDRRMANDWRPEIHDSDGLAIWNGSGERLWRPLTNPESLRTSHFVDRAPKGFGLLQRDRNFDHYQDDGVFYDRRPSLWIEPGEDWGEGSVILVEIPTRDETFDNIVAFWNPAQSWRPGNEYRVNYRMTWGEDMPHAPTELGTVRATRTGIGGVVGQPREEFSRRFAVDFAGGTLGMLDGDAGVEAVVTASRGETELVSARPLEAINGFRAMFDLVPDESTDPIELRLYLKLGEQALTETWLYQYLPPDPEDRNF</sequence>
<dbReference type="InterPro" id="IPR007444">
    <property type="entry name" value="Glucan_biosyn_MdoG_C"/>
</dbReference>
<evidence type="ECO:0000313" key="8">
    <source>
        <dbReference type="EMBL" id="TGN39441.1"/>
    </source>
</evidence>
<dbReference type="RefSeq" id="WP_135803750.1">
    <property type="nucleotide sequence ID" value="NZ_SRPF01000003.1"/>
</dbReference>
<evidence type="ECO:0000256" key="1">
    <source>
        <dbReference type="ARBA" id="ARBA00004418"/>
    </source>
</evidence>
<dbReference type="InterPro" id="IPR014756">
    <property type="entry name" value="Ig_E-set"/>
</dbReference>